<dbReference type="InParanoid" id="A0A061EML3"/>
<dbReference type="PANTHER" id="PTHR35719">
    <property type="entry name" value="OS01G0680600 PROTEIN"/>
    <property type="match status" value="1"/>
</dbReference>
<keyword evidence="2" id="KW-0472">Membrane</keyword>
<feature type="region of interest" description="Disordered" evidence="1">
    <location>
        <begin position="240"/>
        <end position="284"/>
    </location>
</feature>
<dbReference type="STRING" id="3641.A0A061EML3"/>
<dbReference type="OMA" id="RWWSDDS"/>
<sequence length="313" mass="35792">MEQQIRTWQNGRERNRGARRGREPEMEMAAQPSPWSSFIFFPHYNDIQLHNNLIHFPFCPLSRSHLRRRLSSYAARDSRRRRRKWDSNAETIRAKGFSFNTQNDDEEADDDDDDDDEEIASSGILDEAIDSFWILKVFKSFGWALPAILLSLFFATGPKAFLMALALPLGQSAITLAFQKLFGRSQSKQKRKTRVRKRTKNTSPRTVKNVKMEEEVQEGQQSRKGMKGYQSWVVSDDGSVNEGGQDAPSFGGWDELDGMGSTRMSSTKASSSKKTTNEKGKLSMKRTNSDAPLLLRLLFAVFPFLGSWTKLFW</sequence>
<gene>
    <name evidence="3" type="ORF">TCM_021048</name>
</gene>
<keyword evidence="4" id="KW-1185">Reference proteome</keyword>
<evidence type="ECO:0000313" key="3">
    <source>
        <dbReference type="EMBL" id="EOY06250.1"/>
    </source>
</evidence>
<keyword evidence="2" id="KW-0812">Transmembrane</keyword>
<dbReference type="EMBL" id="CM001882">
    <property type="protein sequence ID" value="EOY06250.1"/>
    <property type="molecule type" value="Genomic_DNA"/>
</dbReference>
<feature type="compositionally biased region" description="Low complexity" evidence="1">
    <location>
        <begin position="261"/>
        <end position="274"/>
    </location>
</feature>
<dbReference type="HOGENOM" id="CLU_072194_0_0_1"/>
<proteinExistence type="predicted"/>
<dbReference type="eggNOG" id="ENOG502RZ61">
    <property type="taxonomic scope" value="Eukaryota"/>
</dbReference>
<feature type="transmembrane region" description="Helical" evidence="2">
    <location>
        <begin position="161"/>
        <end position="182"/>
    </location>
</feature>
<feature type="region of interest" description="Disordered" evidence="1">
    <location>
        <begin position="1"/>
        <end position="29"/>
    </location>
</feature>
<evidence type="ECO:0000313" key="4">
    <source>
        <dbReference type="Proteomes" id="UP000026915"/>
    </source>
</evidence>
<name>A0A061EML3_THECC</name>
<dbReference type="AlphaFoldDB" id="A0A061EML3"/>
<dbReference type="Gramene" id="EOY06250">
    <property type="protein sequence ID" value="EOY06250"/>
    <property type="gene ID" value="TCM_021048"/>
</dbReference>
<organism evidence="3 4">
    <name type="scientific">Theobroma cacao</name>
    <name type="common">Cacao</name>
    <name type="synonym">Cocoa</name>
    <dbReference type="NCBI Taxonomy" id="3641"/>
    <lineage>
        <taxon>Eukaryota</taxon>
        <taxon>Viridiplantae</taxon>
        <taxon>Streptophyta</taxon>
        <taxon>Embryophyta</taxon>
        <taxon>Tracheophyta</taxon>
        <taxon>Spermatophyta</taxon>
        <taxon>Magnoliopsida</taxon>
        <taxon>eudicotyledons</taxon>
        <taxon>Gunneridae</taxon>
        <taxon>Pentapetalae</taxon>
        <taxon>rosids</taxon>
        <taxon>malvids</taxon>
        <taxon>Malvales</taxon>
        <taxon>Malvaceae</taxon>
        <taxon>Byttnerioideae</taxon>
        <taxon>Theobroma</taxon>
    </lineage>
</organism>
<evidence type="ECO:0000256" key="1">
    <source>
        <dbReference type="SAM" id="MobiDB-lite"/>
    </source>
</evidence>
<dbReference type="PANTHER" id="PTHR35719:SF2">
    <property type="entry name" value="ABC TRANSMEMBRANE TYPE-1 DOMAIN-CONTAINING PROTEIN"/>
    <property type="match status" value="1"/>
</dbReference>
<feature type="compositionally biased region" description="Basic and acidic residues" evidence="1">
    <location>
        <begin position="11"/>
        <end position="25"/>
    </location>
</feature>
<dbReference type="Proteomes" id="UP000026915">
    <property type="component" value="Chromosome 4"/>
</dbReference>
<feature type="transmembrane region" description="Helical" evidence="2">
    <location>
        <begin position="137"/>
        <end position="155"/>
    </location>
</feature>
<evidence type="ECO:0000256" key="2">
    <source>
        <dbReference type="SAM" id="Phobius"/>
    </source>
</evidence>
<feature type="transmembrane region" description="Helical" evidence="2">
    <location>
        <begin position="293"/>
        <end position="311"/>
    </location>
</feature>
<accession>A0A061EML3</accession>
<feature type="region of interest" description="Disordered" evidence="1">
    <location>
        <begin position="96"/>
        <end position="117"/>
    </location>
</feature>
<feature type="compositionally biased region" description="Acidic residues" evidence="1">
    <location>
        <begin position="103"/>
        <end position="117"/>
    </location>
</feature>
<reference evidence="3 4" key="1">
    <citation type="journal article" date="2013" name="Genome Biol.">
        <title>The genome sequence of the most widely cultivated cacao type and its use to identify candidate genes regulating pod color.</title>
        <authorList>
            <person name="Motamayor J.C."/>
            <person name="Mockaitis K."/>
            <person name="Schmutz J."/>
            <person name="Haiminen N."/>
            <person name="Iii D.L."/>
            <person name="Cornejo O."/>
            <person name="Findley S.D."/>
            <person name="Zheng P."/>
            <person name="Utro F."/>
            <person name="Royaert S."/>
            <person name="Saski C."/>
            <person name="Jenkins J."/>
            <person name="Podicheti R."/>
            <person name="Zhao M."/>
            <person name="Scheffler B.E."/>
            <person name="Stack J.C."/>
            <person name="Feltus F.A."/>
            <person name="Mustiga G.M."/>
            <person name="Amores F."/>
            <person name="Phillips W."/>
            <person name="Marelli J.P."/>
            <person name="May G.D."/>
            <person name="Shapiro H."/>
            <person name="Ma J."/>
            <person name="Bustamante C.D."/>
            <person name="Schnell R.J."/>
            <person name="Main D."/>
            <person name="Gilbert D."/>
            <person name="Parida L."/>
            <person name="Kuhn D.N."/>
        </authorList>
    </citation>
    <scope>NUCLEOTIDE SEQUENCE [LARGE SCALE GENOMIC DNA]</scope>
    <source>
        <strain evidence="4">cv. Matina 1-6</strain>
    </source>
</reference>
<keyword evidence="2" id="KW-1133">Transmembrane helix</keyword>
<protein>
    <submittedName>
        <fullName evidence="3">Uncharacterized protein</fullName>
    </submittedName>
</protein>